<evidence type="ECO:0000256" key="1">
    <source>
        <dbReference type="SAM" id="MobiDB-lite"/>
    </source>
</evidence>
<feature type="region of interest" description="Disordered" evidence="1">
    <location>
        <begin position="68"/>
        <end position="93"/>
    </location>
</feature>
<sequence length="93" mass="10269">MRIAPKFHRPFRFFGMRKSIYSALKPLMTGRRRSIHPATPELSSVEREGGWPAILGLVMGGSIECGEGPGLGPMVSRSGGMDQRDKDRKKQAV</sequence>
<dbReference type="EMBL" id="BJVR01000006">
    <property type="protein sequence ID" value="GEL49936.1"/>
    <property type="molecule type" value="Genomic_DNA"/>
</dbReference>
<gene>
    <name evidence="2" type="ORF">ATR01nite_10110</name>
</gene>
<protein>
    <submittedName>
        <fullName evidence="2">Uncharacterized protein</fullName>
    </submittedName>
</protein>
<name>A0A511FL36_9PROT</name>
<organism evidence="2 3">
    <name type="scientific">Acetobacter tropicalis</name>
    <dbReference type="NCBI Taxonomy" id="104102"/>
    <lineage>
        <taxon>Bacteria</taxon>
        <taxon>Pseudomonadati</taxon>
        <taxon>Pseudomonadota</taxon>
        <taxon>Alphaproteobacteria</taxon>
        <taxon>Acetobacterales</taxon>
        <taxon>Acetobacteraceae</taxon>
        <taxon>Acetobacter</taxon>
    </lineage>
</organism>
<comment type="caution">
    <text evidence="2">The sequence shown here is derived from an EMBL/GenBank/DDBJ whole genome shotgun (WGS) entry which is preliminary data.</text>
</comment>
<proteinExistence type="predicted"/>
<evidence type="ECO:0000313" key="3">
    <source>
        <dbReference type="Proteomes" id="UP000321800"/>
    </source>
</evidence>
<evidence type="ECO:0000313" key="2">
    <source>
        <dbReference type="EMBL" id="GEL49936.1"/>
    </source>
</evidence>
<accession>A0A511FL36</accession>
<feature type="compositionally biased region" description="Basic and acidic residues" evidence="1">
    <location>
        <begin position="82"/>
        <end position="93"/>
    </location>
</feature>
<reference evidence="2 3" key="1">
    <citation type="submission" date="2019-07" db="EMBL/GenBank/DDBJ databases">
        <title>Whole genome shotgun sequence of Acetobacter tropicalis NBRC 16470.</title>
        <authorList>
            <person name="Hosoyama A."/>
            <person name="Uohara A."/>
            <person name="Ohji S."/>
            <person name="Ichikawa N."/>
        </authorList>
    </citation>
    <scope>NUCLEOTIDE SEQUENCE [LARGE SCALE GENOMIC DNA]</scope>
    <source>
        <strain evidence="2 3">NBRC 16470</strain>
    </source>
</reference>
<dbReference type="Proteomes" id="UP000321800">
    <property type="component" value="Unassembled WGS sequence"/>
</dbReference>
<dbReference type="AlphaFoldDB" id="A0A511FL36"/>